<dbReference type="InterPro" id="IPR014710">
    <property type="entry name" value="RmlC-like_jellyroll"/>
</dbReference>
<dbReference type="GO" id="GO:0005829">
    <property type="term" value="C:cytosol"/>
    <property type="evidence" value="ECO:0007669"/>
    <property type="project" value="TreeGrafter"/>
</dbReference>
<dbReference type="SUPFAM" id="SSF51182">
    <property type="entry name" value="RmlC-like cupins"/>
    <property type="match status" value="1"/>
</dbReference>
<organism evidence="1">
    <name type="scientific">freshwater metagenome</name>
    <dbReference type="NCBI Taxonomy" id="449393"/>
    <lineage>
        <taxon>unclassified sequences</taxon>
        <taxon>metagenomes</taxon>
        <taxon>ecological metagenomes</taxon>
    </lineage>
</organism>
<protein>
    <submittedName>
        <fullName evidence="1">Unannotated protein</fullName>
    </submittedName>
</protein>
<dbReference type="InterPro" id="IPR000888">
    <property type="entry name" value="RmlC-like"/>
</dbReference>
<dbReference type="InterPro" id="IPR011051">
    <property type="entry name" value="RmlC_Cupin_sf"/>
</dbReference>
<dbReference type="GO" id="GO:0008830">
    <property type="term" value="F:dTDP-4-dehydrorhamnose 3,5-epimerase activity"/>
    <property type="evidence" value="ECO:0007669"/>
    <property type="project" value="InterPro"/>
</dbReference>
<dbReference type="EMBL" id="CAEZYO010000041">
    <property type="protein sequence ID" value="CAB4735565.1"/>
    <property type="molecule type" value="Genomic_DNA"/>
</dbReference>
<dbReference type="GO" id="GO:0000271">
    <property type="term" value="P:polysaccharide biosynthetic process"/>
    <property type="evidence" value="ECO:0007669"/>
    <property type="project" value="TreeGrafter"/>
</dbReference>
<sequence length="201" mass="23194">MAVNSEPPLPFLQNLLKSHMDFDQSVQRAIKDIQTTKLDGTRVEAEIHGVLVKRVTTHVDHRGRLFEVWNGTQDVWSEPVVYCYMFSIKANTTKGWGLHLEKSDRYTLICGEIVTVLYDPRIQSPTFGKIQKVTLSEQGFRQLVIPEGVWHMNVNIADRESFLINHPTQIYDHESPDRYLLPLDSSEIPFDVESLFPTQNR</sequence>
<dbReference type="PANTHER" id="PTHR21047:SF2">
    <property type="entry name" value="THYMIDINE DIPHOSPHO-4-KETO-RHAMNOSE 3,5-EPIMERASE"/>
    <property type="match status" value="1"/>
</dbReference>
<gene>
    <name evidence="2" type="ORF">UFOPK2731_01145</name>
    <name evidence="3" type="ORF">UFOPK3161_01090</name>
    <name evidence="1" type="ORF">UFOPK3962_01112</name>
</gene>
<proteinExistence type="predicted"/>
<dbReference type="Pfam" id="PF00908">
    <property type="entry name" value="dTDP_sugar_isom"/>
    <property type="match status" value="1"/>
</dbReference>
<accession>A0A6J5ZMK8</accession>
<dbReference type="EMBL" id="CAFABC010000035">
    <property type="protein sequence ID" value="CAB4828472.1"/>
    <property type="molecule type" value="Genomic_DNA"/>
</dbReference>
<dbReference type="EMBL" id="CAESAH010000039">
    <property type="protein sequence ID" value="CAB4342432.1"/>
    <property type="molecule type" value="Genomic_DNA"/>
</dbReference>
<name>A0A6J5ZMK8_9ZZZZ</name>
<dbReference type="Gene3D" id="2.60.120.10">
    <property type="entry name" value="Jelly Rolls"/>
    <property type="match status" value="1"/>
</dbReference>
<evidence type="ECO:0000313" key="3">
    <source>
        <dbReference type="EMBL" id="CAB4828472.1"/>
    </source>
</evidence>
<evidence type="ECO:0000313" key="2">
    <source>
        <dbReference type="EMBL" id="CAB4735565.1"/>
    </source>
</evidence>
<reference evidence="1" key="1">
    <citation type="submission" date="2020-05" db="EMBL/GenBank/DDBJ databases">
        <authorList>
            <person name="Chiriac C."/>
            <person name="Salcher M."/>
            <person name="Ghai R."/>
            <person name="Kavagutti S V."/>
        </authorList>
    </citation>
    <scope>NUCLEOTIDE SEQUENCE</scope>
</reference>
<dbReference type="AlphaFoldDB" id="A0A6J5ZMK8"/>
<evidence type="ECO:0000313" key="1">
    <source>
        <dbReference type="EMBL" id="CAB4342432.1"/>
    </source>
</evidence>
<dbReference type="PANTHER" id="PTHR21047">
    <property type="entry name" value="DTDP-6-DEOXY-D-GLUCOSE-3,5 EPIMERASE"/>
    <property type="match status" value="1"/>
</dbReference>